<protein>
    <submittedName>
        <fullName evidence="1">Uncharacterized protein</fullName>
    </submittedName>
</protein>
<dbReference type="Proteomes" id="UP000743370">
    <property type="component" value="Unassembled WGS sequence"/>
</dbReference>
<gene>
    <name evidence="1" type="ORF">HKW66_Vig0041610</name>
</gene>
<evidence type="ECO:0000313" key="1">
    <source>
        <dbReference type="EMBL" id="KAG2404906.1"/>
    </source>
</evidence>
<organism evidence="1 2">
    <name type="scientific">Phaseolus angularis</name>
    <name type="common">Azuki bean</name>
    <name type="synonym">Vigna angularis</name>
    <dbReference type="NCBI Taxonomy" id="3914"/>
    <lineage>
        <taxon>Eukaryota</taxon>
        <taxon>Viridiplantae</taxon>
        <taxon>Streptophyta</taxon>
        <taxon>Embryophyta</taxon>
        <taxon>Tracheophyta</taxon>
        <taxon>Spermatophyta</taxon>
        <taxon>Magnoliopsida</taxon>
        <taxon>eudicotyledons</taxon>
        <taxon>Gunneridae</taxon>
        <taxon>Pentapetalae</taxon>
        <taxon>rosids</taxon>
        <taxon>fabids</taxon>
        <taxon>Fabales</taxon>
        <taxon>Fabaceae</taxon>
        <taxon>Papilionoideae</taxon>
        <taxon>50 kb inversion clade</taxon>
        <taxon>NPAAA clade</taxon>
        <taxon>indigoferoid/millettioid clade</taxon>
        <taxon>Phaseoleae</taxon>
        <taxon>Vigna</taxon>
    </lineage>
</organism>
<evidence type="ECO:0000313" key="2">
    <source>
        <dbReference type="Proteomes" id="UP000743370"/>
    </source>
</evidence>
<dbReference type="EMBL" id="JABFOF010000002">
    <property type="protein sequence ID" value="KAG2404906.1"/>
    <property type="molecule type" value="Genomic_DNA"/>
</dbReference>
<comment type="caution">
    <text evidence="1">The sequence shown here is derived from an EMBL/GenBank/DDBJ whole genome shotgun (WGS) entry which is preliminary data.</text>
</comment>
<name>A0A8T0KYU5_PHAAN</name>
<accession>A0A8T0KYU5</accession>
<reference evidence="1 2" key="1">
    <citation type="submission" date="2020-05" db="EMBL/GenBank/DDBJ databases">
        <title>Vigna angularis (adzuki bean) Var. LongXiaoDou No. 4 denovo assembly.</title>
        <authorList>
            <person name="Xiang H."/>
        </authorList>
    </citation>
    <scope>NUCLEOTIDE SEQUENCE [LARGE SCALE GENOMIC DNA]</scope>
    <source>
        <tissue evidence="1">Leaf</tissue>
    </source>
</reference>
<dbReference type="AlphaFoldDB" id="A0A8T0KYU5"/>
<sequence>MEPNVIGKRFLLMHPNIVALQTNIVPPKSCCFEDRSLEVAHLLVLKFVDHALDEAIHQNSCARPMTYVLIEDLFDQEEVLVSIDGTLATSLDKPPTPFTLTR</sequence>
<proteinExistence type="predicted"/>